<dbReference type="Proteomes" id="UP000679307">
    <property type="component" value="Chromosome"/>
</dbReference>
<evidence type="ECO:0008006" key="4">
    <source>
        <dbReference type="Google" id="ProtNLM"/>
    </source>
</evidence>
<evidence type="ECO:0000313" key="2">
    <source>
        <dbReference type="EMBL" id="QVT80877.1"/>
    </source>
</evidence>
<gene>
    <name evidence="2" type="ORF">ENKNEFLB_03278</name>
</gene>
<feature type="region of interest" description="Disordered" evidence="1">
    <location>
        <begin position="342"/>
        <end position="384"/>
    </location>
</feature>
<evidence type="ECO:0000256" key="1">
    <source>
        <dbReference type="SAM" id="MobiDB-lite"/>
    </source>
</evidence>
<dbReference type="InterPro" id="IPR027417">
    <property type="entry name" value="P-loop_NTPase"/>
</dbReference>
<dbReference type="Gene3D" id="3.40.50.300">
    <property type="entry name" value="P-loop containing nucleotide triphosphate hydrolases"/>
    <property type="match status" value="1"/>
</dbReference>
<keyword evidence="3" id="KW-1185">Reference proteome</keyword>
<evidence type="ECO:0000313" key="3">
    <source>
        <dbReference type="Proteomes" id="UP000679307"/>
    </source>
</evidence>
<dbReference type="EMBL" id="CP075371">
    <property type="protein sequence ID" value="QVT80877.1"/>
    <property type="molecule type" value="Genomic_DNA"/>
</dbReference>
<proteinExistence type="predicted"/>
<sequence>MTTQRVVLHVGAMKSGTSFLQSLMFANKELLLERGILLPGPRWAFQVRAVRSMVTGEGDSWDRLCAEVGEHPGTSVVSMEFLGPMRPAVVRRAVESLPVSDVRVVVTARDLNRSIAAMWQETVQNGRTWGWDEYRDAIKRWRPGHRDGQEETDAGRTFWRQQNIARIVRTWAEVVGTERLTLVTVPHPGAARDLLWQRFAQAVGVDPVGLEPARASNESIGAASTLALRRLNELLDARGVDQRQSAHLRKGLLAKQVLAARRAQEPVTGLPVAEWVVGQSRRTRNALNRIGVEVVGDLEELVPVEVPGVHPSTIADAEVTEAALDALAWALEERVDRDAAEKTAVLAAGGPLDDGDGSEDLDGEDPGDDERDDDADHHDDGRGD</sequence>
<dbReference type="RefSeq" id="WP_214056348.1">
    <property type="nucleotide sequence ID" value="NZ_BAAAHS010000108.1"/>
</dbReference>
<organism evidence="2 3">
    <name type="scientific">Nocardioides aquaticus</name>
    <dbReference type="NCBI Taxonomy" id="160826"/>
    <lineage>
        <taxon>Bacteria</taxon>
        <taxon>Bacillati</taxon>
        <taxon>Actinomycetota</taxon>
        <taxon>Actinomycetes</taxon>
        <taxon>Propionibacteriales</taxon>
        <taxon>Nocardioidaceae</taxon>
        <taxon>Nocardioides</taxon>
    </lineage>
</organism>
<dbReference type="SUPFAM" id="SSF52540">
    <property type="entry name" value="P-loop containing nucleoside triphosphate hydrolases"/>
    <property type="match status" value="1"/>
</dbReference>
<feature type="compositionally biased region" description="Acidic residues" evidence="1">
    <location>
        <begin position="353"/>
        <end position="373"/>
    </location>
</feature>
<accession>A0ABX8EK29</accession>
<feature type="compositionally biased region" description="Basic and acidic residues" evidence="1">
    <location>
        <begin position="374"/>
        <end position="384"/>
    </location>
</feature>
<protein>
    <recommendedName>
        <fullName evidence="4">Sulfotransferase family protein</fullName>
    </recommendedName>
</protein>
<name>A0ABX8EK29_9ACTN</name>
<reference evidence="2 3" key="1">
    <citation type="submission" date="2021-05" db="EMBL/GenBank/DDBJ databases">
        <title>Complete genome of Nocardioides aquaticus KCTC 9944T isolated from meromictic and hypersaline Ekho Lake, Antarctica.</title>
        <authorList>
            <person name="Hwang K."/>
            <person name="Kim K.M."/>
            <person name="Choe H."/>
        </authorList>
    </citation>
    <scope>NUCLEOTIDE SEQUENCE [LARGE SCALE GENOMIC DNA]</scope>
    <source>
        <strain evidence="2 3">KCTC 9944</strain>
    </source>
</reference>